<organism evidence="1 2">
    <name type="scientific">Vitis rotundifolia</name>
    <name type="common">Muscadine grape</name>
    <dbReference type="NCBI Taxonomy" id="103349"/>
    <lineage>
        <taxon>Eukaryota</taxon>
        <taxon>Viridiplantae</taxon>
        <taxon>Streptophyta</taxon>
        <taxon>Embryophyta</taxon>
        <taxon>Tracheophyta</taxon>
        <taxon>Spermatophyta</taxon>
        <taxon>Magnoliopsida</taxon>
        <taxon>eudicotyledons</taxon>
        <taxon>Gunneridae</taxon>
        <taxon>Pentapetalae</taxon>
        <taxon>rosids</taxon>
        <taxon>Vitales</taxon>
        <taxon>Vitaceae</taxon>
        <taxon>Viteae</taxon>
        <taxon>Vitis</taxon>
    </lineage>
</organism>
<accession>A0AA39AJN7</accession>
<protein>
    <submittedName>
        <fullName evidence="1">Uncharacterized protein</fullName>
    </submittedName>
</protein>
<reference evidence="1 2" key="1">
    <citation type="journal article" date="2023" name="BMC Biotechnol.">
        <title>Vitis rotundifolia cv Carlos genome sequencing.</title>
        <authorList>
            <person name="Huff M."/>
            <person name="Hulse-Kemp A."/>
            <person name="Scheffler B."/>
            <person name="Youngblood R."/>
            <person name="Simpson S."/>
            <person name="Babiker E."/>
            <person name="Staton M."/>
        </authorList>
    </citation>
    <scope>NUCLEOTIDE SEQUENCE [LARGE SCALE GENOMIC DNA]</scope>
    <source>
        <tissue evidence="1">Leaf</tissue>
    </source>
</reference>
<dbReference type="Proteomes" id="UP001168098">
    <property type="component" value="Unassembled WGS sequence"/>
</dbReference>
<evidence type="ECO:0000313" key="1">
    <source>
        <dbReference type="EMBL" id="KAJ9707474.1"/>
    </source>
</evidence>
<sequence length="116" mass="13474">MDSLWHCLSVAPDLPLPYPWARHLDMESGTLFYINVEGSAENIVDLRRCVNLEGGMYYNNMLFDQLIQRNVHSIPFVNVDARHSTFRIFLTKCYGRPTYLLVPGDVIRCPFCNRSF</sequence>
<name>A0AA39AJN7_VITRO</name>
<dbReference type="EMBL" id="JARBHA010000002">
    <property type="protein sequence ID" value="KAJ9707474.1"/>
    <property type="molecule type" value="Genomic_DNA"/>
</dbReference>
<gene>
    <name evidence="1" type="ORF">PVL29_002486</name>
</gene>
<proteinExistence type="predicted"/>
<keyword evidence="2" id="KW-1185">Reference proteome</keyword>
<comment type="caution">
    <text evidence="1">The sequence shown here is derived from an EMBL/GenBank/DDBJ whole genome shotgun (WGS) entry which is preliminary data.</text>
</comment>
<dbReference type="AlphaFoldDB" id="A0AA39AJN7"/>
<evidence type="ECO:0000313" key="2">
    <source>
        <dbReference type="Proteomes" id="UP001168098"/>
    </source>
</evidence>